<dbReference type="OrthoDB" id="4354667at2759"/>
<dbReference type="STRING" id="1365484.W6QIY1"/>
<dbReference type="AlphaFoldDB" id="W6QIY1"/>
<name>W6QIY1_PENRF</name>
<sequence length="92" mass="10606">MPNYTDSAPHAWFVQQLTRWNINGQLMPDEHLNVMVTASPRVTASNPPYTGDQKEPDTFISCFRLPYLHEPRIIIEVGFNQTYRSLVDDAKL</sequence>
<protein>
    <submittedName>
        <fullName evidence="1">Genomic scaffold, ProqFM164S03</fullName>
    </submittedName>
</protein>
<reference evidence="1" key="1">
    <citation type="journal article" date="2014" name="Nat. Commun.">
        <title>Multiple recent horizontal transfers of a large genomic region in cheese making fungi.</title>
        <authorList>
            <person name="Cheeseman K."/>
            <person name="Ropars J."/>
            <person name="Renault P."/>
            <person name="Dupont J."/>
            <person name="Gouzy J."/>
            <person name="Branca A."/>
            <person name="Abraham A.L."/>
            <person name="Ceppi M."/>
            <person name="Conseiller E."/>
            <person name="Debuchy R."/>
            <person name="Malagnac F."/>
            <person name="Goarin A."/>
            <person name="Silar P."/>
            <person name="Lacoste S."/>
            <person name="Sallet E."/>
            <person name="Bensimon A."/>
            <person name="Giraud T."/>
            <person name="Brygoo Y."/>
        </authorList>
    </citation>
    <scope>NUCLEOTIDE SEQUENCE [LARGE SCALE GENOMIC DNA]</scope>
    <source>
        <strain evidence="1">FM164</strain>
    </source>
</reference>
<accession>W6QIY1</accession>
<organism evidence="1 2">
    <name type="scientific">Penicillium roqueforti (strain FM164)</name>
    <dbReference type="NCBI Taxonomy" id="1365484"/>
    <lineage>
        <taxon>Eukaryota</taxon>
        <taxon>Fungi</taxon>
        <taxon>Dikarya</taxon>
        <taxon>Ascomycota</taxon>
        <taxon>Pezizomycotina</taxon>
        <taxon>Eurotiomycetes</taxon>
        <taxon>Eurotiomycetidae</taxon>
        <taxon>Eurotiales</taxon>
        <taxon>Aspergillaceae</taxon>
        <taxon>Penicillium</taxon>
    </lineage>
</organism>
<evidence type="ECO:0000313" key="1">
    <source>
        <dbReference type="EMBL" id="CDM34179.1"/>
    </source>
</evidence>
<gene>
    <name evidence="1" type="ORF">PROQFM164_S03g000903</name>
</gene>
<evidence type="ECO:0000313" key="2">
    <source>
        <dbReference type="Proteomes" id="UP000030686"/>
    </source>
</evidence>
<proteinExistence type="predicted"/>
<dbReference type="EMBL" id="HG792017">
    <property type="protein sequence ID" value="CDM34179.1"/>
    <property type="molecule type" value="Genomic_DNA"/>
</dbReference>
<keyword evidence="2" id="KW-1185">Reference proteome</keyword>
<dbReference type="Proteomes" id="UP000030686">
    <property type="component" value="Unassembled WGS sequence"/>
</dbReference>